<accession>A0A7Y6VAY9</accession>
<organism evidence="2 3">
    <name type="scientific">Vreelandella maris</name>
    <dbReference type="NCBI Taxonomy" id="2729617"/>
    <lineage>
        <taxon>Bacteria</taxon>
        <taxon>Pseudomonadati</taxon>
        <taxon>Pseudomonadota</taxon>
        <taxon>Gammaproteobacteria</taxon>
        <taxon>Oceanospirillales</taxon>
        <taxon>Halomonadaceae</taxon>
        <taxon>Vreelandella</taxon>
    </lineage>
</organism>
<feature type="transmembrane region" description="Helical" evidence="1">
    <location>
        <begin position="50"/>
        <end position="68"/>
    </location>
</feature>
<comment type="caution">
    <text evidence="2">The sequence shown here is derived from an EMBL/GenBank/DDBJ whole genome shotgun (WGS) entry which is preliminary data.</text>
</comment>
<keyword evidence="1" id="KW-0812">Transmembrane</keyword>
<name>A0A7Y6VAY9_9GAMM</name>
<evidence type="ECO:0000313" key="2">
    <source>
        <dbReference type="EMBL" id="NVF16542.1"/>
    </source>
</evidence>
<evidence type="ECO:0000313" key="3">
    <source>
        <dbReference type="Proteomes" id="UP000589984"/>
    </source>
</evidence>
<sequence>MALQDSNPERRNLLLISLCFVVFILGGGSIPKDEMRLQVISVSFSRPEVLNIIVCLVFLWFLYRYRVVNRNSFLKEFREEINGLRNKRFLKKFIEKSIGHPLAPRVASKQANETGMLIEWLRWHKGCLKACVIEMKLTRDDLGRISGQGKVDGGLKEIISLTGFKGWLVGLRLLVVCFMEQPSFSSHIVPYVFAFFAIGLWVNEYIF</sequence>
<dbReference type="Proteomes" id="UP000589984">
    <property type="component" value="Unassembled WGS sequence"/>
</dbReference>
<keyword evidence="3" id="KW-1185">Reference proteome</keyword>
<keyword evidence="1" id="KW-1133">Transmembrane helix</keyword>
<dbReference type="RefSeq" id="WP_176305034.1">
    <property type="nucleotide sequence ID" value="NZ_JABWCV010000044.1"/>
</dbReference>
<gene>
    <name evidence="2" type="ORF">HUO07_20705</name>
</gene>
<keyword evidence="1" id="KW-0472">Membrane</keyword>
<dbReference type="EMBL" id="JABWCV010000044">
    <property type="protein sequence ID" value="NVF16542.1"/>
    <property type="molecule type" value="Genomic_DNA"/>
</dbReference>
<feature type="transmembrane region" description="Helical" evidence="1">
    <location>
        <begin position="12"/>
        <end position="30"/>
    </location>
</feature>
<feature type="transmembrane region" description="Helical" evidence="1">
    <location>
        <begin position="188"/>
        <end position="206"/>
    </location>
</feature>
<proteinExistence type="predicted"/>
<reference evidence="2 3" key="1">
    <citation type="submission" date="2020-06" db="EMBL/GenBank/DDBJ databases">
        <title>Halomonas sp. QX-1 draft genome sequence.</title>
        <authorList>
            <person name="Qiu X."/>
        </authorList>
    </citation>
    <scope>NUCLEOTIDE SEQUENCE [LARGE SCALE GENOMIC DNA]</scope>
    <source>
        <strain evidence="2 3">QX-1</strain>
    </source>
</reference>
<evidence type="ECO:0000256" key="1">
    <source>
        <dbReference type="SAM" id="Phobius"/>
    </source>
</evidence>
<dbReference type="AlphaFoldDB" id="A0A7Y6VAY9"/>
<protein>
    <submittedName>
        <fullName evidence="2">Uncharacterized protein</fullName>
    </submittedName>
</protein>